<dbReference type="InterPro" id="IPR004701">
    <property type="entry name" value="PTS_EIIA_man-typ"/>
</dbReference>
<dbReference type="InterPro" id="IPR039643">
    <property type="entry name" value="DhaM"/>
</dbReference>
<dbReference type="PANTHER" id="PTHR38594:SF1">
    <property type="entry name" value="PEP-DEPENDENT DIHYDROXYACETONE KINASE, PHOSPHORYL DONOR SUBUNIT DHAM"/>
    <property type="match status" value="1"/>
</dbReference>
<dbReference type="Pfam" id="PF03610">
    <property type="entry name" value="EIIA-man"/>
    <property type="match status" value="1"/>
</dbReference>
<dbReference type="GO" id="GO:0047324">
    <property type="term" value="F:phosphoenolpyruvate-glycerone phosphotransferase activity"/>
    <property type="evidence" value="ECO:0007669"/>
    <property type="project" value="UniProtKB-EC"/>
</dbReference>
<name>D1AJM5_SEBTE</name>
<keyword evidence="7" id="KW-0418">Kinase</keyword>
<dbReference type="PANTHER" id="PTHR38594">
    <property type="entry name" value="PEP-DEPENDENT DIHYDROXYACETONE KINASE, PHOSPHORYL DONOR SUBUNIT DHAM"/>
    <property type="match status" value="1"/>
</dbReference>
<dbReference type="NCBIfam" id="TIGR02364">
    <property type="entry name" value="dha_pts"/>
    <property type="match status" value="1"/>
</dbReference>
<comment type="function">
    <text evidence="2">Component of the dihydroxyacetone kinase complex, which is responsible for the phosphoenolpyruvate (PEP)-dependent phosphorylation of dihydroxyacetone. DhaM serves as the phosphoryl donor. Is phosphorylated by phosphoenolpyruvate in an EI- and HPr-dependent reaction, and a phosphorelay system on histidine residues finally leads to phosphoryl transfer to DhaL and dihydroxyacetone.</text>
</comment>
<dbReference type="EMBL" id="CP001739">
    <property type="protein sequence ID" value="ACZ08913.1"/>
    <property type="molecule type" value="Genomic_DNA"/>
</dbReference>
<evidence type="ECO:0000256" key="1">
    <source>
        <dbReference type="ARBA" id="ARBA00001113"/>
    </source>
</evidence>
<evidence type="ECO:0000259" key="6">
    <source>
        <dbReference type="PROSITE" id="PS51096"/>
    </source>
</evidence>
<dbReference type="AlphaFoldDB" id="D1AJM5"/>
<dbReference type="GO" id="GO:0019563">
    <property type="term" value="P:glycerol catabolic process"/>
    <property type="evidence" value="ECO:0007669"/>
    <property type="project" value="InterPro"/>
</dbReference>
<reference evidence="8" key="1">
    <citation type="submission" date="2009-09" db="EMBL/GenBank/DDBJ databases">
        <title>The complete chromosome of Sebaldella termitidis ATCC 33386.</title>
        <authorList>
            <consortium name="US DOE Joint Genome Institute (JGI-PGF)"/>
            <person name="Lucas S."/>
            <person name="Copeland A."/>
            <person name="Lapidus A."/>
            <person name="Glavina del Rio T."/>
            <person name="Dalin E."/>
            <person name="Tice H."/>
            <person name="Bruce D."/>
            <person name="Goodwin L."/>
            <person name="Pitluck S."/>
            <person name="Kyrpides N."/>
            <person name="Mavromatis K."/>
            <person name="Ivanova N."/>
            <person name="Mikhailova N."/>
            <person name="Sims D."/>
            <person name="Meincke L."/>
            <person name="Brettin T."/>
            <person name="Detter J.C."/>
            <person name="Han C."/>
            <person name="Larimer F."/>
            <person name="Land M."/>
            <person name="Hauser L."/>
            <person name="Markowitz V."/>
            <person name="Cheng J.F."/>
            <person name="Hugenholtz P."/>
            <person name="Woyke T."/>
            <person name="Wu D."/>
            <person name="Eisen J.A."/>
        </authorList>
    </citation>
    <scope>NUCLEOTIDE SEQUENCE [LARGE SCALE GENOMIC DNA]</scope>
    <source>
        <strain evidence="8">ATCC 33386 / NCTC 11300</strain>
    </source>
</reference>
<reference evidence="7 8" key="2">
    <citation type="journal article" date="2010" name="Stand. Genomic Sci.">
        <title>Complete genome sequence of Sebaldella termitidis type strain (NCTC 11300).</title>
        <authorList>
            <person name="Harmon-Smith M."/>
            <person name="Celia L."/>
            <person name="Chertkov O."/>
            <person name="Lapidus A."/>
            <person name="Copeland A."/>
            <person name="Glavina Del Rio T."/>
            <person name="Nolan M."/>
            <person name="Lucas S."/>
            <person name="Tice H."/>
            <person name="Cheng J.F."/>
            <person name="Han C."/>
            <person name="Detter J.C."/>
            <person name="Bruce D."/>
            <person name="Goodwin L."/>
            <person name="Pitluck S."/>
            <person name="Pati A."/>
            <person name="Liolios K."/>
            <person name="Ivanova N."/>
            <person name="Mavromatis K."/>
            <person name="Mikhailova N."/>
            <person name="Chen A."/>
            <person name="Palaniappan K."/>
            <person name="Land M."/>
            <person name="Hauser L."/>
            <person name="Chang Y.J."/>
            <person name="Jeffries C.D."/>
            <person name="Brettin T."/>
            <person name="Goker M."/>
            <person name="Beck B."/>
            <person name="Bristow J."/>
            <person name="Eisen J.A."/>
            <person name="Markowitz V."/>
            <person name="Hugenholtz P."/>
            <person name="Kyrpides N.C."/>
            <person name="Klenk H.P."/>
            <person name="Chen F."/>
        </authorList>
    </citation>
    <scope>NUCLEOTIDE SEQUENCE [LARGE SCALE GENOMIC DNA]</scope>
    <source>
        <strain evidence="8">ATCC 33386 / NCTC 11300</strain>
    </source>
</reference>
<sequence>MIGLVVVSHNRKLAEEIINFSNEMKQFDFPVENGGGTSSEIYGTEPQIIIDAIKRADKGEGVLIFVDLGSSIMNTEMAIEILGSPEKLYIVDAPLVEGVISAVAGNFPGISAEELKQISEESKNFIKIK</sequence>
<gene>
    <name evidence="7" type="ordered locus">Sterm_2058</name>
</gene>
<keyword evidence="8" id="KW-1185">Reference proteome</keyword>
<dbReference type="eggNOG" id="COG3412">
    <property type="taxonomic scope" value="Bacteria"/>
</dbReference>
<dbReference type="Proteomes" id="UP000000845">
    <property type="component" value="Chromosome"/>
</dbReference>
<evidence type="ECO:0000256" key="5">
    <source>
        <dbReference type="ARBA" id="ARBA00046577"/>
    </source>
</evidence>
<evidence type="ECO:0000256" key="2">
    <source>
        <dbReference type="ARBA" id="ARBA00002788"/>
    </source>
</evidence>
<evidence type="ECO:0000256" key="3">
    <source>
        <dbReference type="ARBA" id="ARBA00012095"/>
    </source>
</evidence>
<dbReference type="GO" id="GO:0009401">
    <property type="term" value="P:phosphoenolpyruvate-dependent sugar phosphotransferase system"/>
    <property type="evidence" value="ECO:0007669"/>
    <property type="project" value="InterPro"/>
</dbReference>
<dbReference type="STRING" id="526218.Sterm_2058"/>
<organism evidence="7 8">
    <name type="scientific">Sebaldella termitidis (strain ATCC 33386 / NCTC 11300)</name>
    <dbReference type="NCBI Taxonomy" id="526218"/>
    <lineage>
        <taxon>Bacteria</taxon>
        <taxon>Fusobacteriati</taxon>
        <taxon>Fusobacteriota</taxon>
        <taxon>Fusobacteriia</taxon>
        <taxon>Fusobacteriales</taxon>
        <taxon>Leptotrichiaceae</taxon>
        <taxon>Sebaldella</taxon>
    </lineage>
</organism>
<dbReference type="EC" id="2.7.1.121" evidence="3"/>
<protein>
    <recommendedName>
        <fullName evidence="3">phosphoenolpyruvate--glycerone phosphotransferase</fullName>
        <ecNumber evidence="3">2.7.1.121</ecNumber>
    </recommendedName>
</protein>
<keyword evidence="4" id="KW-0808">Transferase</keyword>
<feature type="domain" description="PTS EIIA type-4" evidence="6">
    <location>
        <begin position="1"/>
        <end position="126"/>
    </location>
</feature>
<dbReference type="HOGENOM" id="CLU_045361_2_2_0"/>
<proteinExistence type="predicted"/>
<comment type="subunit">
    <text evidence="5">Homodimer. The dihydroxyacetone kinase complex is composed of a homodimer of DhaM, a homodimer of DhaK and the subunit DhaL.</text>
</comment>
<dbReference type="SUPFAM" id="SSF53062">
    <property type="entry name" value="PTS system fructose IIA component-like"/>
    <property type="match status" value="1"/>
</dbReference>
<accession>D1AJM5</accession>
<dbReference type="PROSITE" id="PS51096">
    <property type="entry name" value="PTS_EIIA_TYPE_4"/>
    <property type="match status" value="1"/>
</dbReference>
<comment type="catalytic activity">
    <reaction evidence="1">
        <text>dihydroxyacetone + phosphoenolpyruvate = dihydroxyacetone phosphate + pyruvate</text>
        <dbReference type="Rhea" id="RHEA:18381"/>
        <dbReference type="ChEBI" id="CHEBI:15361"/>
        <dbReference type="ChEBI" id="CHEBI:16016"/>
        <dbReference type="ChEBI" id="CHEBI:57642"/>
        <dbReference type="ChEBI" id="CHEBI:58702"/>
        <dbReference type="EC" id="2.7.1.121"/>
    </reaction>
</comment>
<evidence type="ECO:0000256" key="4">
    <source>
        <dbReference type="ARBA" id="ARBA00022679"/>
    </source>
</evidence>
<dbReference type="InterPro" id="IPR036662">
    <property type="entry name" value="PTS_EIIA_man-typ_sf"/>
</dbReference>
<dbReference type="InterPro" id="IPR012844">
    <property type="entry name" value="DhaM_N"/>
</dbReference>
<evidence type="ECO:0000313" key="7">
    <source>
        <dbReference type="EMBL" id="ACZ08913.1"/>
    </source>
</evidence>
<dbReference type="Gene3D" id="3.40.50.510">
    <property type="entry name" value="Phosphotransferase system, mannose-type IIA component"/>
    <property type="match status" value="1"/>
</dbReference>
<evidence type="ECO:0000313" key="8">
    <source>
        <dbReference type="Proteomes" id="UP000000845"/>
    </source>
</evidence>
<dbReference type="GO" id="GO:0016020">
    <property type="term" value="C:membrane"/>
    <property type="evidence" value="ECO:0007669"/>
    <property type="project" value="InterPro"/>
</dbReference>
<dbReference type="RefSeq" id="WP_012861507.1">
    <property type="nucleotide sequence ID" value="NC_013517.1"/>
</dbReference>
<dbReference type="KEGG" id="str:Sterm_2058"/>